<dbReference type="OrthoDB" id="8794141at2"/>
<sequence length="301" mass="31900">MELSWLWIPITIAAAAFQSGRNAAQRSLTGTLGTLGATQVRFLFGFPFALLFLAVVLAWERLPLPGVNLAFLAYIVAGAVTQIAATAFMLAAMKARSFVTVTAWIKTEPIQVALFGMAVLGDPLSWLTLGAILLASAGVVLMSRIPAGAMAGGGSVRPILQGLFSGSMFAISVIFFRGAILQIGSGSFVLDSTWALVWSLGVQVLLLMAWMILFDRRLLVACARAWLPSIPGGFLGAAASQCWFLAFALTSAANVRTLGLVEVLFAQMISRSFFAQTPTRREMAGILLIVVGVALVVSQAN</sequence>
<dbReference type="AlphaFoldDB" id="A0A171KSM6"/>
<evidence type="ECO:0000313" key="6">
    <source>
        <dbReference type="Proteomes" id="UP000292039"/>
    </source>
</evidence>
<feature type="transmembrane region" description="Helical" evidence="1">
    <location>
        <begin position="226"/>
        <end position="249"/>
    </location>
</feature>
<evidence type="ECO:0000313" key="3">
    <source>
        <dbReference type="EMBL" id="KKO71893.1"/>
    </source>
</evidence>
<feature type="domain" description="EamA" evidence="2">
    <location>
        <begin position="7"/>
        <end position="143"/>
    </location>
</feature>
<organism evidence="3 5">
    <name type="scientific">Kerstersia gyiorum</name>
    <dbReference type="NCBI Taxonomy" id="206506"/>
    <lineage>
        <taxon>Bacteria</taxon>
        <taxon>Pseudomonadati</taxon>
        <taxon>Pseudomonadota</taxon>
        <taxon>Betaproteobacteria</taxon>
        <taxon>Burkholderiales</taxon>
        <taxon>Alcaligenaceae</taxon>
        <taxon>Kerstersia</taxon>
    </lineage>
</organism>
<dbReference type="Proteomes" id="UP000078084">
    <property type="component" value="Unassembled WGS sequence"/>
</dbReference>
<keyword evidence="1" id="KW-0812">Transmembrane</keyword>
<name>A0A171KSM6_9BURK</name>
<dbReference type="Pfam" id="PF00892">
    <property type="entry name" value="EamA"/>
    <property type="match status" value="2"/>
</dbReference>
<dbReference type="EMBL" id="LBNE01000004">
    <property type="protein sequence ID" value="KKO71893.1"/>
    <property type="molecule type" value="Genomic_DNA"/>
</dbReference>
<dbReference type="Proteomes" id="UP000292039">
    <property type="component" value="Unassembled WGS sequence"/>
</dbReference>
<evidence type="ECO:0000313" key="5">
    <source>
        <dbReference type="Proteomes" id="UP000078084"/>
    </source>
</evidence>
<feature type="transmembrane region" description="Helical" evidence="1">
    <location>
        <begin position="163"/>
        <end position="183"/>
    </location>
</feature>
<evidence type="ECO:0000256" key="1">
    <source>
        <dbReference type="SAM" id="Phobius"/>
    </source>
</evidence>
<proteinExistence type="predicted"/>
<feature type="transmembrane region" description="Helical" evidence="1">
    <location>
        <begin position="283"/>
        <end position="300"/>
    </location>
</feature>
<comment type="caution">
    <text evidence="3">The sequence shown here is derived from an EMBL/GenBank/DDBJ whole genome shotgun (WGS) entry which is preliminary data.</text>
</comment>
<keyword evidence="1" id="KW-0472">Membrane</keyword>
<gene>
    <name evidence="3" type="ORF">AAV32_07905</name>
    <name evidence="4" type="ORF">EV679_3380</name>
</gene>
<dbReference type="PATRIC" id="fig|206506.3.peg.1690"/>
<dbReference type="EMBL" id="SGWZ01000007">
    <property type="protein sequence ID" value="RZS65025.1"/>
    <property type="molecule type" value="Genomic_DNA"/>
</dbReference>
<dbReference type="InterPro" id="IPR000620">
    <property type="entry name" value="EamA_dom"/>
</dbReference>
<dbReference type="GO" id="GO:0016020">
    <property type="term" value="C:membrane"/>
    <property type="evidence" value="ECO:0007669"/>
    <property type="project" value="InterPro"/>
</dbReference>
<accession>A0A171KSM6</accession>
<reference evidence="3 5" key="1">
    <citation type="submission" date="2015-04" db="EMBL/GenBank/DDBJ databases">
        <title>Genome sequence of Kerstersia gyiorum CG1.</title>
        <authorList>
            <person name="Greninger A.L."/>
            <person name="Kozyreva V."/>
            <person name="Chaturvedi V."/>
        </authorList>
    </citation>
    <scope>NUCLEOTIDE SEQUENCE [LARGE SCALE GENOMIC DNA]</scope>
    <source>
        <strain evidence="3 5">CG1</strain>
    </source>
</reference>
<keyword evidence="5" id="KW-1185">Reference proteome</keyword>
<protein>
    <submittedName>
        <fullName evidence="3">Multidrug DMT transporter permease</fullName>
    </submittedName>
    <submittedName>
        <fullName evidence="4">Putative membrane protein</fullName>
    </submittedName>
</protein>
<feature type="transmembrane region" description="Helical" evidence="1">
    <location>
        <begin position="195"/>
        <end position="214"/>
    </location>
</feature>
<dbReference type="RefSeq" id="WP_068370132.1">
    <property type="nucleotide sequence ID" value="NZ_CBCSEB010000005.1"/>
</dbReference>
<feature type="domain" description="EamA" evidence="2">
    <location>
        <begin position="163"/>
        <end position="297"/>
    </location>
</feature>
<reference evidence="4 6" key="2">
    <citation type="submission" date="2019-02" db="EMBL/GenBank/DDBJ databases">
        <title>Genomic Encyclopedia of Type Strains, Phase IV (KMG-IV): sequencing the most valuable type-strain genomes for metagenomic binning, comparative biology and taxonomic classification.</title>
        <authorList>
            <person name="Goeker M."/>
        </authorList>
    </citation>
    <scope>NUCLEOTIDE SEQUENCE [LARGE SCALE GENOMIC DNA]</scope>
    <source>
        <strain evidence="4 6">DSM 16618</strain>
    </source>
</reference>
<dbReference type="SUPFAM" id="SSF103481">
    <property type="entry name" value="Multidrug resistance efflux transporter EmrE"/>
    <property type="match status" value="2"/>
</dbReference>
<evidence type="ECO:0000259" key="2">
    <source>
        <dbReference type="Pfam" id="PF00892"/>
    </source>
</evidence>
<keyword evidence="1" id="KW-1133">Transmembrane helix</keyword>
<feature type="transmembrane region" description="Helical" evidence="1">
    <location>
        <begin position="39"/>
        <end position="59"/>
    </location>
</feature>
<feature type="transmembrane region" description="Helical" evidence="1">
    <location>
        <begin position="71"/>
        <end position="93"/>
    </location>
</feature>
<dbReference type="GeneID" id="99727087"/>
<dbReference type="InterPro" id="IPR037185">
    <property type="entry name" value="EmrE-like"/>
</dbReference>
<evidence type="ECO:0000313" key="4">
    <source>
        <dbReference type="EMBL" id="RZS65025.1"/>
    </source>
</evidence>